<comment type="catalytic activity">
    <reaction evidence="1">
        <text>a uridine in mRNA = a pseudouridine in mRNA</text>
        <dbReference type="Rhea" id="RHEA:56644"/>
        <dbReference type="Rhea" id="RHEA-COMP:14658"/>
        <dbReference type="Rhea" id="RHEA-COMP:14659"/>
        <dbReference type="ChEBI" id="CHEBI:65314"/>
        <dbReference type="ChEBI" id="CHEBI:65315"/>
    </reaction>
</comment>
<evidence type="ECO:0000256" key="1">
    <source>
        <dbReference type="ARBA" id="ARBA00001166"/>
    </source>
</evidence>
<feature type="domain" description="Pseudouridine synthase RsuA/RluA-like" evidence="9">
    <location>
        <begin position="662"/>
        <end position="753"/>
    </location>
</feature>
<dbReference type="PANTHER" id="PTHR21600:SF83">
    <property type="entry name" value="PSEUDOURIDYLATE SYNTHASE RPUSD4, MITOCHONDRIAL"/>
    <property type="match status" value="1"/>
</dbReference>
<dbReference type="Gene3D" id="3.30.2350.10">
    <property type="entry name" value="Pseudouridine synthase"/>
    <property type="match status" value="1"/>
</dbReference>
<keyword evidence="11" id="KW-1185">Reference proteome</keyword>
<evidence type="ECO:0000256" key="3">
    <source>
        <dbReference type="ARBA" id="ARBA00010876"/>
    </source>
</evidence>
<dbReference type="CDD" id="cd02869">
    <property type="entry name" value="PseudoU_synth_RluA_like"/>
    <property type="match status" value="1"/>
</dbReference>
<name>A0A087T6F0_STEMI</name>
<sequence length="756" mass="86032">MLLSRKYSLIRKLYLEHAAAGLKFITIRDFHLTYTSLVRRAVASVRKPDTDVRDDLQQRTASDHTVSRNRNFYGIESDEGVIIIHQKSPSHKDGKSLLELKKREVKDEEKLHGIAFGVVRRDSENVPKYHGQYDSDINPVISSKRRTIPSKTTYDTICTSKANESIAIERQSARVEGNENVQTFPQVLENPSNVNKVFNYNSDNPSSSCETRTTSELPITSQDYAHDPTVNKKNMFVSNSEDCELKNNSNKSSVISNCKENVADQSYSQNSIGKNEVAHHAANKADITDNGSFIDECYFHDNIIKDENISCHSKTTTTNGNFSFIDEVYFQNQELQSNDLLEAKSHVTVVKEEHIMYPEKINVKTKFTNIKGNEIQDIERNENSYFASSFGKIGAHGEFSDANMYEVQEKEVAIDTTKKDANFKAKQNSHLTYEPSKAQKLSFLDQLYFQNLAEDKNKHLDIGLNSYQQNGAVLNSLPQESFSSKLSSLSCDEIAAINQNKISDEDLQSMEKVLSSTDSKSSFQSSSNHVISKTEHYESEKSSLHPQEMNAPDISETETGSQKKLRPNVNLSDEMSGTSVKDETQNQGAKLETAYDYVKNLRKEKKVIHHEIRKGKLPVRNEDLRDSKGFRILKHQVPNLLNFTRDEILEMLTQRVLYSDDNVIVLNKPYNLVIHESQTVKDVCLSSYLDDLAQELDKNNHNPKLYTVHRLDKETTGCLLLARNEITAQYLKSLFAQRKISKTYWIVTTKVPEPEE</sequence>
<dbReference type="GO" id="GO:0003723">
    <property type="term" value="F:RNA binding"/>
    <property type="evidence" value="ECO:0007669"/>
    <property type="project" value="InterPro"/>
</dbReference>
<dbReference type="InterPro" id="IPR050188">
    <property type="entry name" value="RluA_PseudoU_synthase"/>
</dbReference>
<evidence type="ECO:0000256" key="7">
    <source>
        <dbReference type="ARBA" id="ARBA00041563"/>
    </source>
</evidence>
<dbReference type="GO" id="GO:0009982">
    <property type="term" value="F:pseudouridine synthase activity"/>
    <property type="evidence" value="ECO:0007669"/>
    <property type="project" value="InterPro"/>
</dbReference>
<dbReference type="SUPFAM" id="SSF55120">
    <property type="entry name" value="Pseudouridine synthase"/>
    <property type="match status" value="1"/>
</dbReference>
<dbReference type="InterPro" id="IPR020103">
    <property type="entry name" value="PsdUridine_synth_cat_dom_sf"/>
</dbReference>
<evidence type="ECO:0000256" key="2">
    <source>
        <dbReference type="ARBA" id="ARBA00001896"/>
    </source>
</evidence>
<feature type="non-terminal residue" evidence="10">
    <location>
        <position position="756"/>
    </location>
</feature>
<dbReference type="Pfam" id="PF00849">
    <property type="entry name" value="PseudoU_synth_2"/>
    <property type="match status" value="1"/>
</dbReference>
<feature type="compositionally biased region" description="Basic and acidic residues" evidence="8">
    <location>
        <begin position="532"/>
        <end position="543"/>
    </location>
</feature>
<evidence type="ECO:0000259" key="9">
    <source>
        <dbReference type="Pfam" id="PF00849"/>
    </source>
</evidence>
<dbReference type="InterPro" id="IPR006224">
    <property type="entry name" value="PsdUridine_synth_RluA-like_CS"/>
</dbReference>
<dbReference type="GO" id="GO:0001522">
    <property type="term" value="P:pseudouridine synthesis"/>
    <property type="evidence" value="ECO:0007669"/>
    <property type="project" value="InterPro"/>
</dbReference>
<reference evidence="10 11" key="1">
    <citation type="submission" date="2013-11" db="EMBL/GenBank/DDBJ databases">
        <title>Genome sequencing of Stegodyphus mimosarum.</title>
        <authorList>
            <person name="Bechsgaard J."/>
        </authorList>
    </citation>
    <scope>NUCLEOTIDE SEQUENCE [LARGE SCALE GENOMIC DNA]</scope>
</reference>
<comment type="catalytic activity">
    <reaction evidence="2">
        <text>uridine in 5S rRNA = pseudouridine in 5S rRNA</text>
        <dbReference type="Rhea" id="RHEA:47036"/>
        <dbReference type="Rhea" id="RHEA-COMP:11730"/>
        <dbReference type="Rhea" id="RHEA-COMP:11731"/>
        <dbReference type="ChEBI" id="CHEBI:65314"/>
        <dbReference type="ChEBI" id="CHEBI:65315"/>
    </reaction>
</comment>
<evidence type="ECO:0000313" key="11">
    <source>
        <dbReference type="Proteomes" id="UP000054359"/>
    </source>
</evidence>
<protein>
    <recommendedName>
        <fullName evidence="6">Pseudouridylate synthase RPUSD4, mitochondrial</fullName>
    </recommendedName>
    <alternativeName>
        <fullName evidence="7">RNA pseudouridylate synthase domain-containing protein 4</fullName>
    </alternativeName>
</protein>
<evidence type="ECO:0000256" key="5">
    <source>
        <dbReference type="ARBA" id="ARBA00036943"/>
    </source>
</evidence>
<dbReference type="AlphaFoldDB" id="A0A087T6F0"/>
<proteinExistence type="inferred from homology"/>
<comment type="similarity">
    <text evidence="3">Belongs to the pseudouridine synthase RluA family.</text>
</comment>
<dbReference type="EMBL" id="KK113646">
    <property type="protein sequence ID" value="KFM60689.1"/>
    <property type="molecule type" value="Genomic_DNA"/>
</dbReference>
<dbReference type="STRING" id="407821.A0A087T6F0"/>
<feature type="compositionally biased region" description="Polar residues" evidence="8">
    <location>
        <begin position="569"/>
        <end position="579"/>
    </location>
</feature>
<organism evidence="10 11">
    <name type="scientific">Stegodyphus mimosarum</name>
    <name type="common">African social velvet spider</name>
    <dbReference type="NCBI Taxonomy" id="407821"/>
    <lineage>
        <taxon>Eukaryota</taxon>
        <taxon>Metazoa</taxon>
        <taxon>Ecdysozoa</taxon>
        <taxon>Arthropoda</taxon>
        <taxon>Chelicerata</taxon>
        <taxon>Arachnida</taxon>
        <taxon>Araneae</taxon>
        <taxon>Araneomorphae</taxon>
        <taxon>Entelegynae</taxon>
        <taxon>Eresoidea</taxon>
        <taxon>Eresidae</taxon>
        <taxon>Stegodyphus</taxon>
    </lineage>
</organism>
<dbReference type="InterPro" id="IPR006145">
    <property type="entry name" value="PsdUridine_synth_RsuA/RluA"/>
</dbReference>
<evidence type="ECO:0000256" key="6">
    <source>
        <dbReference type="ARBA" id="ARBA00039953"/>
    </source>
</evidence>
<accession>A0A087T6F0</accession>
<feature type="compositionally biased region" description="Low complexity" evidence="8">
    <location>
        <begin position="515"/>
        <end position="527"/>
    </location>
</feature>
<evidence type="ECO:0000256" key="8">
    <source>
        <dbReference type="SAM" id="MobiDB-lite"/>
    </source>
</evidence>
<dbReference type="PANTHER" id="PTHR21600">
    <property type="entry name" value="MITOCHONDRIAL RNA PSEUDOURIDINE SYNTHASE"/>
    <property type="match status" value="1"/>
</dbReference>
<gene>
    <name evidence="10" type="ORF">X975_19411</name>
</gene>
<feature type="region of interest" description="Disordered" evidence="8">
    <location>
        <begin position="513"/>
        <end position="587"/>
    </location>
</feature>
<evidence type="ECO:0000256" key="4">
    <source>
        <dbReference type="ARBA" id="ARBA00023235"/>
    </source>
</evidence>
<dbReference type="Proteomes" id="UP000054359">
    <property type="component" value="Unassembled WGS sequence"/>
</dbReference>
<dbReference type="OrthoDB" id="418349at2759"/>
<dbReference type="OMA" id="HSEAMER"/>
<keyword evidence="4" id="KW-0413">Isomerase</keyword>
<evidence type="ECO:0000313" key="10">
    <source>
        <dbReference type="EMBL" id="KFM60689.1"/>
    </source>
</evidence>
<comment type="catalytic activity">
    <reaction evidence="5">
        <text>a uridine in tRNA = a pseudouridine in tRNA</text>
        <dbReference type="Rhea" id="RHEA:54572"/>
        <dbReference type="Rhea" id="RHEA-COMP:13339"/>
        <dbReference type="Rhea" id="RHEA-COMP:13934"/>
        <dbReference type="ChEBI" id="CHEBI:65314"/>
        <dbReference type="ChEBI" id="CHEBI:65315"/>
    </reaction>
</comment>
<dbReference type="PROSITE" id="PS01129">
    <property type="entry name" value="PSI_RLU"/>
    <property type="match status" value="1"/>
</dbReference>